<keyword evidence="3" id="KW-0804">Transcription</keyword>
<keyword evidence="1" id="KW-0805">Transcription regulation</keyword>
<reference evidence="5 6" key="1">
    <citation type="journal article" date="2018" name="Elife">
        <title>Discovery and characterization of a prevalent human gut bacterial enzyme sufficient for the inactivation of a family of plant toxins.</title>
        <authorList>
            <person name="Koppel N."/>
            <person name="Bisanz J.E."/>
            <person name="Pandelia M.E."/>
            <person name="Turnbaugh P.J."/>
            <person name="Balskus E.P."/>
        </authorList>
    </citation>
    <scope>NUCLEOTIDE SEQUENCE [LARGE SCALE GENOMIC DNA]</scope>
    <source>
        <strain evidence="5 6">MR1 #12</strain>
    </source>
</reference>
<dbReference type="Proteomes" id="UP000253752">
    <property type="component" value="Unassembled WGS sequence"/>
</dbReference>
<protein>
    <submittedName>
        <fullName evidence="5">Crp/Fnr family transcriptional regulator</fullName>
    </submittedName>
</protein>
<comment type="caution">
    <text evidence="5">The sequence shown here is derived from an EMBL/GenBank/DDBJ whole genome shotgun (WGS) entry which is preliminary data.</text>
</comment>
<evidence type="ECO:0000256" key="1">
    <source>
        <dbReference type="ARBA" id="ARBA00023015"/>
    </source>
</evidence>
<dbReference type="GO" id="GO:0003677">
    <property type="term" value="F:DNA binding"/>
    <property type="evidence" value="ECO:0007669"/>
    <property type="project" value="UniProtKB-KW"/>
</dbReference>
<evidence type="ECO:0000256" key="2">
    <source>
        <dbReference type="ARBA" id="ARBA00023125"/>
    </source>
</evidence>
<feature type="domain" description="HTH crp-type" evidence="4">
    <location>
        <begin position="151"/>
        <end position="224"/>
    </location>
</feature>
<evidence type="ECO:0000313" key="5">
    <source>
        <dbReference type="EMBL" id="RDB79494.1"/>
    </source>
</evidence>
<evidence type="ECO:0000259" key="4">
    <source>
        <dbReference type="PROSITE" id="PS51063"/>
    </source>
</evidence>
<organism evidence="5 6">
    <name type="scientific">Eggerthella lenta</name>
    <name type="common">Eubacterium lentum</name>
    <dbReference type="NCBI Taxonomy" id="84112"/>
    <lineage>
        <taxon>Bacteria</taxon>
        <taxon>Bacillati</taxon>
        <taxon>Actinomycetota</taxon>
        <taxon>Coriobacteriia</taxon>
        <taxon>Eggerthellales</taxon>
        <taxon>Eggerthellaceae</taxon>
        <taxon>Eggerthella</taxon>
    </lineage>
</organism>
<dbReference type="AlphaFoldDB" id="A0A369MTW5"/>
<dbReference type="SUPFAM" id="SSF46785">
    <property type="entry name" value="Winged helix' DNA-binding domain"/>
    <property type="match status" value="1"/>
</dbReference>
<evidence type="ECO:0000256" key="3">
    <source>
        <dbReference type="ARBA" id="ARBA00023163"/>
    </source>
</evidence>
<sequence>MATEQEYRSILIPNQPFRRLKIADYISQGKKKKLFKGEYIRTSAKTIDDLYYYYIDEGQIVATFEQESGEVAPLYWRNAGNAFSAEYNDYASIGRYKARFIAAQNTVLFAFTQRQLYELSQDDPELFYEFINLCHMSFAQMGHRISNTGHQSSTKRMIMWLQKLCATQECDEHGVYDIECKLTLQQLSELLSIHITTCTKIVAALENEGVIERTRTRIRIFDAQRLAQYGLEDTPLAY</sequence>
<dbReference type="InterPro" id="IPR012318">
    <property type="entry name" value="HTH_CRP"/>
</dbReference>
<evidence type="ECO:0000313" key="6">
    <source>
        <dbReference type="Proteomes" id="UP000253752"/>
    </source>
</evidence>
<gene>
    <name evidence="5" type="ORF">C1872_08420</name>
</gene>
<keyword evidence="2" id="KW-0238">DNA-binding</keyword>
<dbReference type="EMBL" id="PPTX01000011">
    <property type="protein sequence ID" value="RDB79494.1"/>
    <property type="molecule type" value="Genomic_DNA"/>
</dbReference>
<name>A0A369MTW5_EGGLN</name>
<dbReference type="GO" id="GO:0006355">
    <property type="term" value="P:regulation of DNA-templated transcription"/>
    <property type="evidence" value="ECO:0007669"/>
    <property type="project" value="InterPro"/>
</dbReference>
<dbReference type="PROSITE" id="PS51063">
    <property type="entry name" value="HTH_CRP_2"/>
    <property type="match status" value="1"/>
</dbReference>
<dbReference type="Pfam" id="PF13545">
    <property type="entry name" value="HTH_Crp_2"/>
    <property type="match status" value="1"/>
</dbReference>
<dbReference type="RefSeq" id="WP_114516444.1">
    <property type="nucleotide sequence ID" value="NZ_PPTX01000011.1"/>
</dbReference>
<proteinExistence type="predicted"/>
<dbReference type="SUPFAM" id="SSF51206">
    <property type="entry name" value="cAMP-binding domain-like"/>
    <property type="match status" value="1"/>
</dbReference>
<dbReference type="InterPro" id="IPR018490">
    <property type="entry name" value="cNMP-bd_dom_sf"/>
</dbReference>
<accession>A0A369MTW5</accession>
<dbReference type="InterPro" id="IPR036390">
    <property type="entry name" value="WH_DNA-bd_sf"/>
</dbReference>
<dbReference type="InterPro" id="IPR014710">
    <property type="entry name" value="RmlC-like_jellyroll"/>
</dbReference>
<dbReference type="Gene3D" id="2.60.120.10">
    <property type="entry name" value="Jelly Rolls"/>
    <property type="match status" value="1"/>
</dbReference>